<proteinExistence type="predicted"/>
<comment type="caution">
    <text evidence="3">The sequence shown here is derived from an EMBL/GenBank/DDBJ whole genome shotgun (WGS) entry which is preliminary data.</text>
</comment>
<dbReference type="Gene3D" id="1.10.287.110">
    <property type="entry name" value="DnaJ domain"/>
    <property type="match status" value="1"/>
</dbReference>
<name>A0ABQ7G9I1_DUNSA</name>
<feature type="region of interest" description="Disordered" evidence="1">
    <location>
        <begin position="1"/>
        <end position="34"/>
    </location>
</feature>
<dbReference type="EMBL" id="MU069965">
    <property type="protein sequence ID" value="KAF5831220.1"/>
    <property type="molecule type" value="Genomic_DNA"/>
</dbReference>
<keyword evidence="4" id="KW-1185">Reference proteome</keyword>
<dbReference type="PROSITE" id="PS50076">
    <property type="entry name" value="DNAJ_2"/>
    <property type="match status" value="1"/>
</dbReference>
<accession>A0ABQ7G9I1</accession>
<gene>
    <name evidence="3" type="ORF">DUNSADRAFT_13429</name>
</gene>
<dbReference type="SUPFAM" id="SSF46565">
    <property type="entry name" value="Chaperone J-domain"/>
    <property type="match status" value="1"/>
</dbReference>
<evidence type="ECO:0000259" key="2">
    <source>
        <dbReference type="PROSITE" id="PS50076"/>
    </source>
</evidence>
<reference evidence="3" key="1">
    <citation type="submission" date="2017-08" db="EMBL/GenBank/DDBJ databases">
        <authorList>
            <person name="Polle J.E."/>
            <person name="Barry K."/>
            <person name="Cushman J."/>
            <person name="Schmutz J."/>
            <person name="Tran D."/>
            <person name="Hathwaick L.T."/>
            <person name="Yim W.C."/>
            <person name="Jenkins J."/>
            <person name="Mckie-Krisberg Z.M."/>
            <person name="Prochnik S."/>
            <person name="Lindquist E."/>
            <person name="Dockter R.B."/>
            <person name="Adam C."/>
            <person name="Molina H."/>
            <person name="Bunkerborg J."/>
            <person name="Jin E."/>
            <person name="Buchheim M."/>
            <person name="Magnuson J."/>
        </authorList>
    </citation>
    <scope>NUCLEOTIDE SEQUENCE</scope>
    <source>
        <strain evidence="3">CCAP 19/18</strain>
    </source>
</reference>
<dbReference type="CDD" id="cd06257">
    <property type="entry name" value="DnaJ"/>
    <property type="match status" value="1"/>
</dbReference>
<dbReference type="PANTHER" id="PTHR45504">
    <property type="entry name" value="CHAPERONE DNAJ-DOMAIN SUPERFAMILY PROTEIN"/>
    <property type="match status" value="1"/>
</dbReference>
<dbReference type="InterPro" id="IPR018253">
    <property type="entry name" value="DnaJ_domain_CS"/>
</dbReference>
<dbReference type="PRINTS" id="PR00625">
    <property type="entry name" value="JDOMAIN"/>
</dbReference>
<evidence type="ECO:0000313" key="4">
    <source>
        <dbReference type="Proteomes" id="UP000815325"/>
    </source>
</evidence>
<evidence type="ECO:0000256" key="1">
    <source>
        <dbReference type="SAM" id="MobiDB-lite"/>
    </source>
</evidence>
<sequence length="154" mass="17634">MDVNRKTEAKQESNTKTHRSLSTRSTFNSDDAGTSPHHQNLYSILGVELYTATPESIRRSYRKLARLCHPDRHKGNEKAKQQFQAVQGAYEVLSDTWKRQEYDLWLLEYLDVVDYLEVFKGFTLTVCGLGMDSKRLYPDFESDVSMGPAGVFSS</sequence>
<dbReference type="Proteomes" id="UP000815325">
    <property type="component" value="Unassembled WGS sequence"/>
</dbReference>
<evidence type="ECO:0000313" key="3">
    <source>
        <dbReference type="EMBL" id="KAF5831220.1"/>
    </source>
</evidence>
<feature type="domain" description="J" evidence="2">
    <location>
        <begin position="40"/>
        <end position="106"/>
    </location>
</feature>
<feature type="compositionally biased region" description="Polar residues" evidence="1">
    <location>
        <begin position="22"/>
        <end position="34"/>
    </location>
</feature>
<dbReference type="SMART" id="SM00271">
    <property type="entry name" value="DnaJ"/>
    <property type="match status" value="1"/>
</dbReference>
<protein>
    <submittedName>
        <fullName evidence="3">DnaJ domain-containing protein</fullName>
    </submittedName>
</protein>
<dbReference type="InterPro" id="IPR001623">
    <property type="entry name" value="DnaJ_domain"/>
</dbReference>
<organism evidence="3 4">
    <name type="scientific">Dunaliella salina</name>
    <name type="common">Green alga</name>
    <name type="synonym">Protococcus salinus</name>
    <dbReference type="NCBI Taxonomy" id="3046"/>
    <lineage>
        <taxon>Eukaryota</taxon>
        <taxon>Viridiplantae</taxon>
        <taxon>Chlorophyta</taxon>
        <taxon>core chlorophytes</taxon>
        <taxon>Chlorophyceae</taxon>
        <taxon>CS clade</taxon>
        <taxon>Chlamydomonadales</taxon>
        <taxon>Dunaliellaceae</taxon>
        <taxon>Dunaliella</taxon>
    </lineage>
</organism>
<dbReference type="InterPro" id="IPR036869">
    <property type="entry name" value="J_dom_sf"/>
</dbReference>
<feature type="compositionally biased region" description="Basic and acidic residues" evidence="1">
    <location>
        <begin position="1"/>
        <end position="15"/>
    </location>
</feature>
<dbReference type="PANTHER" id="PTHR45504:SF3">
    <property type="entry name" value="CHAPERONE DNAJ-DOMAIN SUPERFAMILY PROTEIN"/>
    <property type="match status" value="1"/>
</dbReference>
<dbReference type="Pfam" id="PF00226">
    <property type="entry name" value="DnaJ"/>
    <property type="match status" value="1"/>
</dbReference>
<dbReference type="PROSITE" id="PS00636">
    <property type="entry name" value="DNAJ_1"/>
    <property type="match status" value="1"/>
</dbReference>